<dbReference type="InterPro" id="IPR021395">
    <property type="entry name" value="DUF3035"/>
</dbReference>
<dbReference type="PROSITE" id="PS51257">
    <property type="entry name" value="PROKAR_LIPOPROTEIN"/>
    <property type="match status" value="1"/>
</dbReference>
<dbReference type="Proteomes" id="UP001553161">
    <property type="component" value="Unassembled WGS sequence"/>
</dbReference>
<keyword evidence="1" id="KW-0732">Signal</keyword>
<evidence type="ECO:0000313" key="3">
    <source>
        <dbReference type="Proteomes" id="UP001553161"/>
    </source>
</evidence>
<name>A0ABV3L8J6_9RHOB</name>
<proteinExistence type="predicted"/>
<gene>
    <name evidence="2" type="ORF">AB0T83_14065</name>
</gene>
<evidence type="ECO:0000256" key="1">
    <source>
        <dbReference type="SAM" id="SignalP"/>
    </source>
</evidence>
<sequence length="174" mass="18812">MTPLRLSLLALVVLSACGSDNPDLMNFAASRTGPDEFLVAPARPLETPPDPKALPAPILGAQNRADPTPFEDAVVALGGSASALKRGGIPASDGGLVRYAGRYGTDPTIRKTLADEDLKFRRDNDGRLLERWFNVNVYYDAYSSMSLDQQAEIARFRRMGVETPSAPPAELKPR</sequence>
<dbReference type="Pfam" id="PF11233">
    <property type="entry name" value="DUF3035"/>
    <property type="match status" value="1"/>
</dbReference>
<reference evidence="2 3" key="1">
    <citation type="submission" date="2024-07" db="EMBL/GenBank/DDBJ databases">
        <authorList>
            <person name="Kang M."/>
        </authorList>
    </citation>
    <scope>NUCLEOTIDE SEQUENCE [LARGE SCALE GENOMIC DNA]</scope>
    <source>
        <strain evidence="2 3">DFM31</strain>
    </source>
</reference>
<feature type="chain" id="PRO_5046357648" evidence="1">
    <location>
        <begin position="19"/>
        <end position="174"/>
    </location>
</feature>
<dbReference type="RefSeq" id="WP_366193813.1">
    <property type="nucleotide sequence ID" value="NZ_JBFBVU010000019.1"/>
</dbReference>
<comment type="caution">
    <text evidence="2">The sequence shown here is derived from an EMBL/GenBank/DDBJ whole genome shotgun (WGS) entry which is preliminary data.</text>
</comment>
<feature type="signal peptide" evidence="1">
    <location>
        <begin position="1"/>
        <end position="18"/>
    </location>
</feature>
<keyword evidence="3" id="KW-1185">Reference proteome</keyword>
<dbReference type="EMBL" id="JBFBVU010000019">
    <property type="protein sequence ID" value="MEV8467900.1"/>
    <property type="molecule type" value="Genomic_DNA"/>
</dbReference>
<organism evidence="2 3">
    <name type="scientific">Meridianimarinicoccus marinus</name>
    <dbReference type="NCBI Taxonomy" id="3231483"/>
    <lineage>
        <taxon>Bacteria</taxon>
        <taxon>Pseudomonadati</taxon>
        <taxon>Pseudomonadota</taxon>
        <taxon>Alphaproteobacteria</taxon>
        <taxon>Rhodobacterales</taxon>
        <taxon>Paracoccaceae</taxon>
        <taxon>Meridianimarinicoccus</taxon>
    </lineage>
</organism>
<accession>A0ABV3L8J6</accession>
<evidence type="ECO:0000313" key="2">
    <source>
        <dbReference type="EMBL" id="MEV8467900.1"/>
    </source>
</evidence>
<protein>
    <submittedName>
        <fullName evidence="2">DUF3035 domain-containing protein</fullName>
    </submittedName>
</protein>